<dbReference type="InterPro" id="IPR018657">
    <property type="entry name" value="LarA-like_N"/>
</dbReference>
<evidence type="ECO:0000313" key="3">
    <source>
        <dbReference type="EMBL" id="KAK8887922.1"/>
    </source>
</evidence>
<keyword evidence="4" id="KW-1185">Reference proteome</keyword>
<evidence type="ECO:0000313" key="4">
    <source>
        <dbReference type="Proteomes" id="UP001470230"/>
    </source>
</evidence>
<dbReference type="Proteomes" id="UP001470230">
    <property type="component" value="Unassembled WGS sequence"/>
</dbReference>
<organism evidence="3 4">
    <name type="scientific">Tritrichomonas musculus</name>
    <dbReference type="NCBI Taxonomy" id="1915356"/>
    <lineage>
        <taxon>Eukaryota</taxon>
        <taxon>Metamonada</taxon>
        <taxon>Parabasalia</taxon>
        <taxon>Tritrichomonadida</taxon>
        <taxon>Tritrichomonadidae</taxon>
        <taxon>Tritrichomonas</taxon>
    </lineage>
</organism>
<accession>A0ABR2KAJ7</accession>
<feature type="coiled-coil region" evidence="1">
    <location>
        <begin position="40"/>
        <end position="67"/>
    </location>
</feature>
<keyword evidence="1" id="KW-0175">Coiled coil</keyword>
<sequence>MTSSQTMMKFIDFPEISFPIPGIENIHIPKMVRIREKYANDKIENIKSHLNNELDNIEIDKDALKGKSIAITVGSRGIPQLPLIIRTICDKLKEWEAQPFIIPAMGSHGGGTIEGNLEIINGYGITEIAMGVPIKATMDVIKIGELDDKFRTPIYCDKYAYEADGIIIFNKIKPHTDFKGYNESGLCKMIAIGIAKHKGCSIFHEQGFSTFSERIPKAAKLFLRKMNVIMGIGLVQNAYDEISELKAFVKDQIIEGDHILLEKARERLPRLKFDNIDVLIIDQIGKNISGEGADPNVTGRGFMPGFENDFHCKKLFIRGISQKSHHNACGLGLADITTRRCLRDVDWISTWINLSTNTMIDGGKIPLYQNNDVDALKLAIKTCNGVNHSAARIARIRDTLSLYEIEISESIVEDVKNREDVDILTDPYELEFDEDGFLEDLKL</sequence>
<comment type="caution">
    <text evidence="3">The sequence shown here is derived from an EMBL/GenBank/DDBJ whole genome shotgun (WGS) entry which is preliminary data.</text>
</comment>
<reference evidence="3 4" key="1">
    <citation type="submission" date="2024-04" db="EMBL/GenBank/DDBJ databases">
        <title>Tritrichomonas musculus Genome.</title>
        <authorList>
            <person name="Alves-Ferreira E."/>
            <person name="Grigg M."/>
            <person name="Lorenzi H."/>
            <person name="Galac M."/>
        </authorList>
    </citation>
    <scope>NUCLEOTIDE SEQUENCE [LARGE SCALE GENOMIC DNA]</scope>
    <source>
        <strain evidence="3 4">EAF2021</strain>
    </source>
</reference>
<evidence type="ECO:0000256" key="1">
    <source>
        <dbReference type="SAM" id="Coils"/>
    </source>
</evidence>
<proteinExistence type="predicted"/>
<dbReference type="Pfam" id="PF09861">
    <property type="entry name" value="Lar_N"/>
    <property type="match status" value="1"/>
</dbReference>
<dbReference type="Gene3D" id="3.40.50.11440">
    <property type="match status" value="1"/>
</dbReference>
<feature type="domain" description="LarA-like N-terminal" evidence="2">
    <location>
        <begin position="37"/>
        <end position="206"/>
    </location>
</feature>
<dbReference type="EMBL" id="JAPFFF010000006">
    <property type="protein sequence ID" value="KAK8887922.1"/>
    <property type="molecule type" value="Genomic_DNA"/>
</dbReference>
<gene>
    <name evidence="3" type="ORF">M9Y10_038981</name>
</gene>
<name>A0ABR2KAJ7_9EUKA</name>
<evidence type="ECO:0000259" key="2">
    <source>
        <dbReference type="Pfam" id="PF09861"/>
    </source>
</evidence>
<protein>
    <recommendedName>
        <fullName evidence="2">LarA-like N-terminal domain-containing protein</fullName>
    </recommendedName>
</protein>